<proteinExistence type="predicted"/>
<evidence type="ECO:0000313" key="2">
    <source>
        <dbReference type="EMBL" id="TXD37151.1"/>
    </source>
</evidence>
<dbReference type="EMBL" id="VOSM01000004">
    <property type="protein sequence ID" value="TXD37151.1"/>
    <property type="molecule type" value="Genomic_DNA"/>
</dbReference>
<feature type="compositionally biased region" description="Basic and acidic residues" evidence="1">
    <location>
        <begin position="127"/>
        <end position="138"/>
    </location>
</feature>
<comment type="caution">
    <text evidence="2">The sequence shown here is derived from an EMBL/GenBank/DDBJ whole genome shotgun (WGS) entry which is preliminary data.</text>
</comment>
<gene>
    <name evidence="2" type="ORF">FRC98_10485</name>
</gene>
<protein>
    <submittedName>
        <fullName evidence="2">DUF4878 domain-containing protein</fullName>
    </submittedName>
</protein>
<dbReference type="RefSeq" id="WP_146981362.1">
    <property type="nucleotide sequence ID" value="NZ_VOSM01000004.1"/>
</dbReference>
<dbReference type="AlphaFoldDB" id="A0A5C6XCZ4"/>
<dbReference type="OrthoDB" id="5516517at2"/>
<evidence type="ECO:0000313" key="3">
    <source>
        <dbReference type="Proteomes" id="UP000321412"/>
    </source>
</evidence>
<feature type="region of interest" description="Disordered" evidence="1">
    <location>
        <begin position="127"/>
        <end position="146"/>
    </location>
</feature>
<evidence type="ECO:0000256" key="1">
    <source>
        <dbReference type="SAM" id="MobiDB-lite"/>
    </source>
</evidence>
<dbReference type="PROSITE" id="PS51257">
    <property type="entry name" value="PROKAR_LIPOPROTEIN"/>
    <property type="match status" value="1"/>
</dbReference>
<keyword evidence="3" id="KW-1185">Reference proteome</keyword>
<name>A0A5C6XCZ4_9DELT</name>
<accession>A0A5C6XCZ4</accession>
<sequence>MSVFGKIAIVVGMAVVLVGCEKHEPEDVALGYLEAMRDGEMLEAWERVRAEDQAAMPLRVLEAQGEQAESQVEEMSGRVAFEVLGVETISEEEVVVRVDVRIDGASSGQVEEVRLWSEAQGWRVDTDWSEREAGVLDRPEEDAAQP</sequence>
<dbReference type="Gene3D" id="3.10.450.50">
    <property type="match status" value="1"/>
</dbReference>
<dbReference type="Proteomes" id="UP000321412">
    <property type="component" value="Unassembled WGS sequence"/>
</dbReference>
<organism evidence="2 3">
    <name type="scientific">Lujinxingia vulgaris</name>
    <dbReference type="NCBI Taxonomy" id="2600176"/>
    <lineage>
        <taxon>Bacteria</taxon>
        <taxon>Deltaproteobacteria</taxon>
        <taxon>Bradymonadales</taxon>
        <taxon>Lujinxingiaceae</taxon>
        <taxon>Lujinxingia</taxon>
    </lineage>
</organism>
<reference evidence="2 3" key="1">
    <citation type="submission" date="2019-08" db="EMBL/GenBank/DDBJ databases">
        <title>Bradymonadales sp. TMQ4.</title>
        <authorList>
            <person name="Liang Q."/>
        </authorList>
    </citation>
    <scope>NUCLEOTIDE SEQUENCE [LARGE SCALE GENOMIC DNA]</scope>
    <source>
        <strain evidence="2 3">TMQ4</strain>
    </source>
</reference>